<protein>
    <submittedName>
        <fullName evidence="2">Uncharacterized protein</fullName>
    </submittedName>
</protein>
<name>A0AAD7S7R2_9TELE</name>
<comment type="caution">
    <text evidence="2">The sequence shown here is derived from an EMBL/GenBank/DDBJ whole genome shotgun (WGS) entry which is preliminary data.</text>
</comment>
<organism evidence="2 3">
    <name type="scientific">Aldrovandia affinis</name>
    <dbReference type="NCBI Taxonomy" id="143900"/>
    <lineage>
        <taxon>Eukaryota</taxon>
        <taxon>Metazoa</taxon>
        <taxon>Chordata</taxon>
        <taxon>Craniata</taxon>
        <taxon>Vertebrata</taxon>
        <taxon>Euteleostomi</taxon>
        <taxon>Actinopterygii</taxon>
        <taxon>Neopterygii</taxon>
        <taxon>Teleostei</taxon>
        <taxon>Notacanthiformes</taxon>
        <taxon>Halosauridae</taxon>
        <taxon>Aldrovandia</taxon>
    </lineage>
</organism>
<proteinExistence type="predicted"/>
<accession>A0AAD7S7R2</accession>
<gene>
    <name evidence="2" type="ORF">AAFF_G00019430</name>
</gene>
<dbReference type="EMBL" id="JAINUG010000107">
    <property type="protein sequence ID" value="KAJ8396366.1"/>
    <property type="molecule type" value="Genomic_DNA"/>
</dbReference>
<reference evidence="2" key="1">
    <citation type="journal article" date="2023" name="Science">
        <title>Genome structures resolve the early diversification of teleost fishes.</title>
        <authorList>
            <person name="Parey E."/>
            <person name="Louis A."/>
            <person name="Montfort J."/>
            <person name="Bouchez O."/>
            <person name="Roques C."/>
            <person name="Iampietro C."/>
            <person name="Lluch J."/>
            <person name="Castinel A."/>
            <person name="Donnadieu C."/>
            <person name="Desvignes T."/>
            <person name="Floi Bucao C."/>
            <person name="Jouanno E."/>
            <person name="Wen M."/>
            <person name="Mejri S."/>
            <person name="Dirks R."/>
            <person name="Jansen H."/>
            <person name="Henkel C."/>
            <person name="Chen W.J."/>
            <person name="Zahm M."/>
            <person name="Cabau C."/>
            <person name="Klopp C."/>
            <person name="Thompson A.W."/>
            <person name="Robinson-Rechavi M."/>
            <person name="Braasch I."/>
            <person name="Lecointre G."/>
            <person name="Bobe J."/>
            <person name="Postlethwait J.H."/>
            <person name="Berthelot C."/>
            <person name="Roest Crollius H."/>
            <person name="Guiguen Y."/>
        </authorList>
    </citation>
    <scope>NUCLEOTIDE SEQUENCE</scope>
    <source>
        <strain evidence="2">NC1722</strain>
    </source>
</reference>
<feature type="region of interest" description="Disordered" evidence="1">
    <location>
        <begin position="51"/>
        <end position="111"/>
    </location>
</feature>
<dbReference type="AlphaFoldDB" id="A0AAD7S7R2"/>
<dbReference type="Proteomes" id="UP001221898">
    <property type="component" value="Unassembled WGS sequence"/>
</dbReference>
<feature type="compositionally biased region" description="Polar residues" evidence="1">
    <location>
        <begin position="12"/>
        <end position="27"/>
    </location>
</feature>
<evidence type="ECO:0000313" key="3">
    <source>
        <dbReference type="Proteomes" id="UP001221898"/>
    </source>
</evidence>
<sequence length="111" mass="12319">MAARWKTLKEGSLSNRDPQTFSSSTPLDTHWPTLAKPQLNIRTMTTTLAKGKEPPSILRKGTLSRPLIPLSPTELEPGSYKLEPKLEQPAFPQHYTQSEHDGTPNADVCPN</sequence>
<evidence type="ECO:0000256" key="1">
    <source>
        <dbReference type="SAM" id="MobiDB-lite"/>
    </source>
</evidence>
<keyword evidence="3" id="KW-1185">Reference proteome</keyword>
<feature type="region of interest" description="Disordered" evidence="1">
    <location>
        <begin position="1"/>
        <end position="34"/>
    </location>
</feature>
<evidence type="ECO:0000313" key="2">
    <source>
        <dbReference type="EMBL" id="KAJ8396366.1"/>
    </source>
</evidence>